<dbReference type="VEuPathDB" id="FungiDB:MYCFIDRAFT_172933"/>
<proteinExistence type="predicted"/>
<feature type="region of interest" description="Disordered" evidence="1">
    <location>
        <begin position="13"/>
        <end position="36"/>
    </location>
</feature>
<evidence type="ECO:0000256" key="1">
    <source>
        <dbReference type="SAM" id="MobiDB-lite"/>
    </source>
</evidence>
<dbReference type="RefSeq" id="XP_007924489.1">
    <property type="nucleotide sequence ID" value="XM_007926298.1"/>
</dbReference>
<sequence>MLGDYYPVGLHEKPRQAQHAPSTIAPLTDIRMKGGGHYEEPEKEAALSYAAVMRA</sequence>
<evidence type="ECO:0000313" key="2">
    <source>
        <dbReference type="EMBL" id="EME83864.1"/>
    </source>
</evidence>
<accession>M2ZY36</accession>
<dbReference type="KEGG" id="pfj:MYCFIDRAFT_172933"/>
<dbReference type="EMBL" id="KB446557">
    <property type="protein sequence ID" value="EME83864.1"/>
    <property type="molecule type" value="Genomic_DNA"/>
</dbReference>
<organism evidence="2 3">
    <name type="scientific">Pseudocercospora fijiensis (strain CIRAD86)</name>
    <name type="common">Black leaf streak disease fungus</name>
    <name type="synonym">Mycosphaerella fijiensis</name>
    <dbReference type="NCBI Taxonomy" id="383855"/>
    <lineage>
        <taxon>Eukaryota</taxon>
        <taxon>Fungi</taxon>
        <taxon>Dikarya</taxon>
        <taxon>Ascomycota</taxon>
        <taxon>Pezizomycotina</taxon>
        <taxon>Dothideomycetes</taxon>
        <taxon>Dothideomycetidae</taxon>
        <taxon>Mycosphaerellales</taxon>
        <taxon>Mycosphaerellaceae</taxon>
        <taxon>Pseudocercospora</taxon>
    </lineage>
</organism>
<dbReference type="HOGENOM" id="CLU_3033419_0_0_1"/>
<dbReference type="GeneID" id="19332888"/>
<dbReference type="AlphaFoldDB" id="M2ZY36"/>
<evidence type="ECO:0000313" key="3">
    <source>
        <dbReference type="Proteomes" id="UP000016932"/>
    </source>
</evidence>
<gene>
    <name evidence="2" type="ORF">MYCFIDRAFT_172933</name>
</gene>
<name>M2ZY36_PSEFD</name>
<protein>
    <submittedName>
        <fullName evidence="2">Uncharacterized protein</fullName>
    </submittedName>
</protein>
<reference evidence="2 3" key="1">
    <citation type="journal article" date="2012" name="PLoS Pathog.">
        <title>Diverse lifestyles and strategies of plant pathogenesis encoded in the genomes of eighteen Dothideomycetes fungi.</title>
        <authorList>
            <person name="Ohm R.A."/>
            <person name="Feau N."/>
            <person name="Henrissat B."/>
            <person name="Schoch C.L."/>
            <person name="Horwitz B.A."/>
            <person name="Barry K.W."/>
            <person name="Condon B.J."/>
            <person name="Copeland A.C."/>
            <person name="Dhillon B."/>
            <person name="Glaser F."/>
            <person name="Hesse C.N."/>
            <person name="Kosti I."/>
            <person name="LaButti K."/>
            <person name="Lindquist E.A."/>
            <person name="Lucas S."/>
            <person name="Salamov A.A."/>
            <person name="Bradshaw R.E."/>
            <person name="Ciuffetti L."/>
            <person name="Hamelin R.C."/>
            <person name="Kema G.H.J."/>
            <person name="Lawrence C."/>
            <person name="Scott J.A."/>
            <person name="Spatafora J.W."/>
            <person name="Turgeon B.G."/>
            <person name="de Wit P.J.G.M."/>
            <person name="Zhong S."/>
            <person name="Goodwin S.B."/>
            <person name="Grigoriev I.V."/>
        </authorList>
    </citation>
    <scope>NUCLEOTIDE SEQUENCE [LARGE SCALE GENOMIC DNA]</scope>
    <source>
        <strain evidence="2 3">CIRAD86</strain>
    </source>
</reference>
<dbReference type="Proteomes" id="UP000016932">
    <property type="component" value="Unassembled WGS sequence"/>
</dbReference>
<keyword evidence="3" id="KW-1185">Reference proteome</keyword>